<organism evidence="7 8">
    <name type="scientific">Quercus rubra</name>
    <name type="common">Northern red oak</name>
    <name type="synonym">Quercus borealis</name>
    <dbReference type="NCBI Taxonomy" id="3512"/>
    <lineage>
        <taxon>Eukaryota</taxon>
        <taxon>Viridiplantae</taxon>
        <taxon>Streptophyta</taxon>
        <taxon>Embryophyta</taxon>
        <taxon>Tracheophyta</taxon>
        <taxon>Spermatophyta</taxon>
        <taxon>Magnoliopsida</taxon>
        <taxon>eudicotyledons</taxon>
        <taxon>Gunneridae</taxon>
        <taxon>Pentapetalae</taxon>
        <taxon>rosids</taxon>
        <taxon>fabids</taxon>
        <taxon>Fagales</taxon>
        <taxon>Fagaceae</taxon>
        <taxon>Quercus</taxon>
    </lineage>
</organism>
<comment type="similarity">
    <text evidence="1">Belongs to the peptidase C48 family.</text>
</comment>
<dbReference type="EMBL" id="JAXUIC010000006">
    <property type="protein sequence ID" value="KAK4586703.1"/>
    <property type="molecule type" value="Genomic_DNA"/>
</dbReference>
<evidence type="ECO:0000313" key="7">
    <source>
        <dbReference type="EMBL" id="KAK4586703.1"/>
    </source>
</evidence>
<keyword evidence="8" id="KW-1185">Reference proteome</keyword>
<comment type="caution">
    <text evidence="7">The sequence shown here is derived from an EMBL/GenBank/DDBJ whole genome shotgun (WGS) entry which is preliminary data.</text>
</comment>
<dbReference type="Proteomes" id="UP001324115">
    <property type="component" value="Unassembled WGS sequence"/>
</dbReference>
<dbReference type="SUPFAM" id="SSF54001">
    <property type="entry name" value="Cysteine proteinases"/>
    <property type="match status" value="1"/>
</dbReference>
<accession>A0AAN7IM34</accession>
<evidence type="ECO:0000256" key="3">
    <source>
        <dbReference type="ARBA" id="ARBA00022786"/>
    </source>
</evidence>
<protein>
    <recommendedName>
        <fullName evidence="6">Ubiquitin-like protease family profile domain-containing protein</fullName>
    </recommendedName>
</protein>
<evidence type="ECO:0000256" key="1">
    <source>
        <dbReference type="ARBA" id="ARBA00005234"/>
    </source>
</evidence>
<dbReference type="Gene3D" id="3.40.395.10">
    <property type="entry name" value="Adenoviral Proteinase, Chain A"/>
    <property type="match status" value="1"/>
</dbReference>
<gene>
    <name evidence="7" type="ORF">RGQ29_023749</name>
</gene>
<dbReference type="PANTHER" id="PTHR12606:SF1">
    <property type="entry name" value="UBIQUITIN-LIKE-SPECIFIC PROTEASE 1A"/>
    <property type="match status" value="1"/>
</dbReference>
<dbReference type="InterPro" id="IPR038765">
    <property type="entry name" value="Papain-like_cys_pep_sf"/>
</dbReference>
<evidence type="ECO:0000256" key="5">
    <source>
        <dbReference type="ARBA" id="ARBA00022807"/>
    </source>
</evidence>
<evidence type="ECO:0000256" key="2">
    <source>
        <dbReference type="ARBA" id="ARBA00022670"/>
    </source>
</evidence>
<dbReference type="InterPro" id="IPR003653">
    <property type="entry name" value="Peptidase_C48_C"/>
</dbReference>
<dbReference type="FunFam" id="3.40.395.10:FF:000005">
    <property type="entry name" value="Ubiquitin-like-specific protease ESD4"/>
    <property type="match status" value="1"/>
</dbReference>
<proteinExistence type="inferred from homology"/>
<dbReference type="AlphaFoldDB" id="A0AAN7IM34"/>
<dbReference type="PANTHER" id="PTHR12606">
    <property type="entry name" value="SENTRIN/SUMO-SPECIFIC PROTEASE"/>
    <property type="match status" value="1"/>
</dbReference>
<sequence>MGFRFLGFKYLSMGARTSNRKREDEFLSFNRAIPSQNSSDFHVSKRLRFSPMHQSPERPVVSLNSSVARLSRYPAVTPRFGREVHAPCRIVNYGVSTGLNRKSELRTGGILKKLEVFDEMGNILSHNYNKAKDSAMRTFRYFTKEKENEVIEVDSDNEKAGVSDDSSIEEVEAVTNVEVLDLDNSNKVMERGVQQQHLPSSSSQVSGYLANGNLRMDNAEKMLDSLSLNQEVVDLNNVSAYKKLLEAAESRSSKLKNLNFQIELKEKQRSFYQTLQPAKKPVEAVPQEPFVPLSNEEKADVERAFNTNRRKVLVTHNNSNIEITGELLLCLRPGAWLNDEVINVYLELLKEREKREPQKFLKCHFFNTFFYKKIISGKGGYDYKSVRRWTSQRKLGYGLIECDKIFVPIHKEIHWCLAVINMKDEKLQYLDSLGGKDTQVLRVLARYFVDEVKDKSGKDIDLSSWRQEFVEDLPEQKNGFDCGMFMIKYADFYSRGLGLCFSQEHMPYFRQRTAKEILRLRAD</sequence>
<evidence type="ECO:0000313" key="8">
    <source>
        <dbReference type="Proteomes" id="UP001324115"/>
    </source>
</evidence>
<evidence type="ECO:0000259" key="6">
    <source>
        <dbReference type="PROSITE" id="PS50600"/>
    </source>
</evidence>
<keyword evidence="5" id="KW-0788">Thiol protease</keyword>
<name>A0AAN7IM34_QUERU</name>
<keyword evidence="2" id="KW-0645">Protease</keyword>
<dbReference type="PROSITE" id="PS50600">
    <property type="entry name" value="ULP_PROTEASE"/>
    <property type="match status" value="1"/>
</dbReference>
<feature type="domain" description="Ubiquitin-like protease family profile" evidence="6">
    <location>
        <begin position="321"/>
        <end position="493"/>
    </location>
</feature>
<dbReference type="Pfam" id="PF02902">
    <property type="entry name" value="Peptidase_C48"/>
    <property type="match status" value="1"/>
</dbReference>
<evidence type="ECO:0000256" key="4">
    <source>
        <dbReference type="ARBA" id="ARBA00022801"/>
    </source>
</evidence>
<dbReference type="GO" id="GO:0005634">
    <property type="term" value="C:nucleus"/>
    <property type="evidence" value="ECO:0007669"/>
    <property type="project" value="TreeGrafter"/>
</dbReference>
<keyword evidence="4" id="KW-0378">Hydrolase</keyword>
<dbReference type="GO" id="GO:0016926">
    <property type="term" value="P:protein desumoylation"/>
    <property type="evidence" value="ECO:0007669"/>
    <property type="project" value="UniProtKB-ARBA"/>
</dbReference>
<keyword evidence="3" id="KW-0833">Ubl conjugation pathway</keyword>
<dbReference type="GO" id="GO:0006508">
    <property type="term" value="P:proteolysis"/>
    <property type="evidence" value="ECO:0007669"/>
    <property type="project" value="UniProtKB-KW"/>
</dbReference>
<dbReference type="GO" id="GO:0016929">
    <property type="term" value="F:deSUMOylase activity"/>
    <property type="evidence" value="ECO:0007669"/>
    <property type="project" value="TreeGrafter"/>
</dbReference>
<reference evidence="7 8" key="1">
    <citation type="journal article" date="2023" name="G3 (Bethesda)">
        <title>A haplotype-resolved chromosome-scale genome for Quercus rubra L. provides insights into the genetics of adaptive traits for red oak species.</title>
        <authorList>
            <person name="Kapoor B."/>
            <person name="Jenkins J."/>
            <person name="Schmutz J."/>
            <person name="Zhebentyayeva T."/>
            <person name="Kuelheim C."/>
            <person name="Coggeshall M."/>
            <person name="Heim C."/>
            <person name="Lasky J.R."/>
            <person name="Leites L."/>
            <person name="Islam-Faridi N."/>
            <person name="Romero-Severson J."/>
            <person name="DeLeo V.L."/>
            <person name="Lucas S.M."/>
            <person name="Lazic D."/>
            <person name="Gailing O."/>
            <person name="Carlson J."/>
            <person name="Staton M."/>
        </authorList>
    </citation>
    <scope>NUCLEOTIDE SEQUENCE [LARGE SCALE GENOMIC DNA]</scope>
    <source>
        <strain evidence="7">Pseudo-F2</strain>
    </source>
</reference>